<keyword evidence="7" id="KW-1185">Reference proteome</keyword>
<dbReference type="Gene3D" id="2.40.50.100">
    <property type="match status" value="1"/>
</dbReference>
<dbReference type="Proteomes" id="UP001153642">
    <property type="component" value="Unassembled WGS sequence"/>
</dbReference>
<name>A0ABT6FRJ3_9FLAO</name>
<evidence type="ECO:0000256" key="2">
    <source>
        <dbReference type="ARBA" id="ARBA00022448"/>
    </source>
</evidence>
<evidence type="ECO:0000313" key="7">
    <source>
        <dbReference type="Proteomes" id="UP001153642"/>
    </source>
</evidence>
<evidence type="ECO:0000256" key="1">
    <source>
        <dbReference type="ARBA" id="ARBA00009477"/>
    </source>
</evidence>
<sequence length="401" mass="44628">MKNNRYIVIGAALFLAFFTSCGNKEKTEESHQEEEAYEAGEGHEEENVLELSKEQIAQLGIELGSLEKRPIPKYVEANGKLEVPPQYEATVTASLGVNVQRINVIEGDQVEKGQVLAWVSHPNIINLQTAYIEAYNDMVFKEQEYDRQKRLYDAGVSSGKEIQRSQAAYQSALGLSKGYESQLRHLNVSPDKIKNGTIVDAVSIVAPIKGYVEEVGVNLGQYVNPQDELFSIVDNDHVHADLMVFEKDVFQVKEGQPIDFTVQSIPGKHLKGEIRSIGKQFETSPKAVHVHAEIENKGENLIPGMYINGRIQTGEETAYALPEAAIVENENKSIIFMGEKAEENGKEIWKFTPVEVETGISFDGWTEIHLADSIPGGTKFSYNRAFDLIAEMKKGSTSHSH</sequence>
<dbReference type="NCBIfam" id="TIGR01730">
    <property type="entry name" value="RND_mfp"/>
    <property type="match status" value="1"/>
</dbReference>
<feature type="domain" description="CzcB-like barrel-sandwich hybrid" evidence="5">
    <location>
        <begin position="89"/>
        <end position="234"/>
    </location>
</feature>
<evidence type="ECO:0000256" key="3">
    <source>
        <dbReference type="SAM" id="MobiDB-lite"/>
    </source>
</evidence>
<comment type="caution">
    <text evidence="6">The sequence shown here is derived from an EMBL/GenBank/DDBJ whole genome shotgun (WGS) entry which is preliminary data.</text>
</comment>
<feature type="domain" description="CusB-like beta-barrel" evidence="4">
    <location>
        <begin position="242"/>
        <end position="313"/>
    </location>
</feature>
<dbReference type="PANTHER" id="PTHR30097">
    <property type="entry name" value="CATION EFFLUX SYSTEM PROTEIN CUSB"/>
    <property type="match status" value="1"/>
</dbReference>
<evidence type="ECO:0000313" key="6">
    <source>
        <dbReference type="EMBL" id="MDG3585726.1"/>
    </source>
</evidence>
<dbReference type="EMBL" id="JAPMUA010000002">
    <property type="protein sequence ID" value="MDG3585726.1"/>
    <property type="molecule type" value="Genomic_DNA"/>
</dbReference>
<comment type="similarity">
    <text evidence="1">Belongs to the membrane fusion protein (MFP) (TC 8.A.1) family.</text>
</comment>
<dbReference type="PANTHER" id="PTHR30097:SF4">
    <property type="entry name" value="SLR6042 PROTEIN"/>
    <property type="match status" value="1"/>
</dbReference>
<feature type="region of interest" description="Disordered" evidence="3">
    <location>
        <begin position="26"/>
        <end position="45"/>
    </location>
</feature>
<evidence type="ECO:0000259" key="5">
    <source>
        <dbReference type="Pfam" id="PF25973"/>
    </source>
</evidence>
<keyword evidence="2" id="KW-0813">Transport</keyword>
<accession>A0ABT6FRJ3</accession>
<dbReference type="InterPro" id="IPR051909">
    <property type="entry name" value="MFP_Cation_Efflux"/>
</dbReference>
<organism evidence="6 7">
    <name type="scientific">Galbibacter pacificus</name>
    <dbReference type="NCBI Taxonomy" id="2996052"/>
    <lineage>
        <taxon>Bacteria</taxon>
        <taxon>Pseudomonadati</taxon>
        <taxon>Bacteroidota</taxon>
        <taxon>Flavobacteriia</taxon>
        <taxon>Flavobacteriales</taxon>
        <taxon>Flavobacteriaceae</taxon>
        <taxon>Galbibacter</taxon>
    </lineage>
</organism>
<dbReference type="Pfam" id="PF25973">
    <property type="entry name" value="BSH_CzcB"/>
    <property type="match status" value="1"/>
</dbReference>
<reference evidence="6" key="1">
    <citation type="submission" date="2022-11" db="EMBL/GenBank/DDBJ databases">
        <title>High-quality draft genome sequence of Galbibacter sp. strain CMA-7.</title>
        <authorList>
            <person name="Wei L."/>
            <person name="Dong C."/>
            <person name="Shao Z."/>
        </authorList>
    </citation>
    <scope>NUCLEOTIDE SEQUENCE</scope>
    <source>
        <strain evidence="6">CMA-7</strain>
    </source>
</reference>
<gene>
    <name evidence="6" type="ORF">OSR52_07580</name>
</gene>
<dbReference type="InterPro" id="IPR058792">
    <property type="entry name" value="Beta-barrel_RND_2"/>
</dbReference>
<dbReference type="Pfam" id="PF25954">
    <property type="entry name" value="Beta-barrel_RND_2"/>
    <property type="match status" value="1"/>
</dbReference>
<dbReference type="PROSITE" id="PS51257">
    <property type="entry name" value="PROKAR_LIPOPROTEIN"/>
    <property type="match status" value="1"/>
</dbReference>
<evidence type="ECO:0000259" key="4">
    <source>
        <dbReference type="Pfam" id="PF25954"/>
    </source>
</evidence>
<dbReference type="InterPro" id="IPR006143">
    <property type="entry name" value="RND_pump_MFP"/>
</dbReference>
<dbReference type="RefSeq" id="WP_277899017.1">
    <property type="nucleotide sequence ID" value="NZ_JAPMUA010000002.1"/>
</dbReference>
<dbReference type="SUPFAM" id="SSF111369">
    <property type="entry name" value="HlyD-like secretion proteins"/>
    <property type="match status" value="1"/>
</dbReference>
<dbReference type="InterPro" id="IPR058647">
    <property type="entry name" value="BSH_CzcB-like"/>
</dbReference>
<protein>
    <submittedName>
        <fullName evidence="6">Efflux RND transporter periplasmic adaptor subunit</fullName>
    </submittedName>
</protein>
<proteinExistence type="inferred from homology"/>
<dbReference type="Gene3D" id="2.40.30.170">
    <property type="match status" value="1"/>
</dbReference>